<evidence type="ECO:0008006" key="4">
    <source>
        <dbReference type="Google" id="ProtNLM"/>
    </source>
</evidence>
<accession>A0A9P1G3S8</accession>
<dbReference type="Proteomes" id="UP001152797">
    <property type="component" value="Unassembled WGS sequence"/>
</dbReference>
<name>A0A9P1G3S8_9DINO</name>
<comment type="caution">
    <text evidence="1">The sequence shown here is derived from an EMBL/GenBank/DDBJ whole genome shotgun (WGS) entry which is preliminary data.</text>
</comment>
<organism evidence="1">
    <name type="scientific">Cladocopium goreaui</name>
    <dbReference type="NCBI Taxonomy" id="2562237"/>
    <lineage>
        <taxon>Eukaryota</taxon>
        <taxon>Sar</taxon>
        <taxon>Alveolata</taxon>
        <taxon>Dinophyceae</taxon>
        <taxon>Suessiales</taxon>
        <taxon>Symbiodiniaceae</taxon>
        <taxon>Cladocopium</taxon>
    </lineage>
</organism>
<protein>
    <recommendedName>
        <fullName evidence="4">F-box domain-containing protein</fullName>
    </recommendedName>
</protein>
<dbReference type="AlphaFoldDB" id="A0A9P1G3S8"/>
<dbReference type="EMBL" id="CAMXCT020002487">
    <property type="protein sequence ID" value="CAL1151856.1"/>
    <property type="molecule type" value="Genomic_DNA"/>
</dbReference>
<evidence type="ECO:0000313" key="2">
    <source>
        <dbReference type="EMBL" id="CAL1151856.1"/>
    </source>
</evidence>
<dbReference type="EMBL" id="CAMXCT010002487">
    <property type="protein sequence ID" value="CAI3998481.1"/>
    <property type="molecule type" value="Genomic_DNA"/>
</dbReference>
<evidence type="ECO:0000313" key="3">
    <source>
        <dbReference type="Proteomes" id="UP001152797"/>
    </source>
</evidence>
<dbReference type="EMBL" id="CAMXCT030002487">
    <property type="protein sequence ID" value="CAL4785793.1"/>
    <property type="molecule type" value="Genomic_DNA"/>
</dbReference>
<gene>
    <name evidence="1" type="ORF">C1SCF055_LOCUS24776</name>
</gene>
<dbReference type="InterPro" id="IPR032675">
    <property type="entry name" value="LRR_dom_sf"/>
</dbReference>
<reference evidence="1" key="1">
    <citation type="submission" date="2022-10" db="EMBL/GenBank/DDBJ databases">
        <authorList>
            <person name="Chen Y."/>
            <person name="Dougan E. K."/>
            <person name="Chan C."/>
            <person name="Rhodes N."/>
            <person name="Thang M."/>
        </authorList>
    </citation>
    <scope>NUCLEOTIDE SEQUENCE</scope>
</reference>
<dbReference type="Gene3D" id="3.80.10.10">
    <property type="entry name" value="Ribonuclease Inhibitor"/>
    <property type="match status" value="1"/>
</dbReference>
<evidence type="ECO:0000313" key="1">
    <source>
        <dbReference type="EMBL" id="CAI3998481.1"/>
    </source>
</evidence>
<dbReference type="SUPFAM" id="SSF52047">
    <property type="entry name" value="RNI-like"/>
    <property type="match status" value="1"/>
</dbReference>
<proteinExistence type="predicted"/>
<sequence length="443" mass="50038">MVTPIVQLCDIEDVILLDEYTFPPIPSLASSKVRSLELRFTPNTAQDYFRDFICPFIRASPELRRLRVNLGTNFYSRHLGQQYEILLNDLASCQHLEEIEFLTLSADQWPPVERSHALAEYHDHRGPKTNKVVTASLDTVQKLLQSCRRLRRVKLLPPSVECRVSFYRLLCAMDVSIESLDLLHAYADTRGTSDLNTELENLPQIISTAAAPKISVNFGMALTQPICDAILSTRLRSLRVERVPHNDPFFQMFAMLPMQSPFLEELALGHLAITSAYELTFLDTLCAFRHLSLLRLRALEGDGLGQLAGILPHVVQQNRRTLETLYLEDLDAKTLLSCIAGCRNLRSLEVAKSSSATLRPCADFPSGALELCMKVIARCPKLWSLHLNTVACPDEAKNLERHILQMGRGLQELVDQNVDFYRGLQYNGGMKDDPNRVESDDDD</sequence>
<reference evidence="2" key="2">
    <citation type="submission" date="2024-04" db="EMBL/GenBank/DDBJ databases">
        <authorList>
            <person name="Chen Y."/>
            <person name="Shah S."/>
            <person name="Dougan E. K."/>
            <person name="Thang M."/>
            <person name="Chan C."/>
        </authorList>
    </citation>
    <scope>NUCLEOTIDE SEQUENCE [LARGE SCALE GENOMIC DNA]</scope>
</reference>
<keyword evidence="3" id="KW-1185">Reference proteome</keyword>